<proteinExistence type="inferred from homology"/>
<keyword evidence="2 7" id="KW-0813">Transport</keyword>
<dbReference type="CDD" id="cd06261">
    <property type="entry name" value="TM_PBP2"/>
    <property type="match status" value="1"/>
</dbReference>
<feature type="transmembrane region" description="Helical" evidence="7">
    <location>
        <begin position="276"/>
        <end position="299"/>
    </location>
</feature>
<evidence type="ECO:0000256" key="3">
    <source>
        <dbReference type="ARBA" id="ARBA00022475"/>
    </source>
</evidence>
<dbReference type="InterPro" id="IPR050366">
    <property type="entry name" value="BP-dependent_transpt_permease"/>
</dbReference>
<dbReference type="InterPro" id="IPR000515">
    <property type="entry name" value="MetI-like"/>
</dbReference>
<dbReference type="SUPFAM" id="SSF161098">
    <property type="entry name" value="MetI-like"/>
    <property type="match status" value="1"/>
</dbReference>
<keyword evidence="5 7" id="KW-1133">Transmembrane helix</keyword>
<organism evidence="10 11">
    <name type="scientific">Candidatus Nephthysia bennettiae</name>
    <dbReference type="NCBI Taxonomy" id="3127016"/>
    <lineage>
        <taxon>Bacteria</taxon>
        <taxon>Bacillati</taxon>
        <taxon>Candidatus Dormiibacterota</taxon>
        <taxon>Candidatus Dormibacteria</taxon>
        <taxon>Candidatus Dormibacterales</taxon>
        <taxon>Candidatus Dormibacteraceae</taxon>
        <taxon>Candidatus Nephthysia</taxon>
    </lineage>
</organism>
<keyword evidence="11" id="KW-1185">Reference proteome</keyword>
<feature type="transmembrane region" description="Helical" evidence="7">
    <location>
        <begin position="42"/>
        <end position="63"/>
    </location>
</feature>
<feature type="transmembrane region" description="Helical" evidence="7">
    <location>
        <begin position="171"/>
        <end position="189"/>
    </location>
</feature>
<evidence type="ECO:0000256" key="4">
    <source>
        <dbReference type="ARBA" id="ARBA00022692"/>
    </source>
</evidence>
<comment type="caution">
    <text evidence="10">The sequence shown here is derived from an EMBL/GenBank/DDBJ whole genome shotgun (WGS) entry which is preliminary data.</text>
</comment>
<name>A0A934K1N4_9BACT</name>
<keyword evidence="6 7" id="KW-0472">Membrane</keyword>
<dbReference type="RefSeq" id="WP_338201114.1">
    <property type="nucleotide sequence ID" value="NZ_JAEKNR010000101.1"/>
</dbReference>
<evidence type="ECO:0000256" key="7">
    <source>
        <dbReference type="RuleBase" id="RU363032"/>
    </source>
</evidence>
<evidence type="ECO:0000256" key="6">
    <source>
        <dbReference type="ARBA" id="ARBA00023136"/>
    </source>
</evidence>
<evidence type="ECO:0000313" key="10">
    <source>
        <dbReference type="EMBL" id="MBJ7598254.1"/>
    </source>
</evidence>
<evidence type="ECO:0000256" key="8">
    <source>
        <dbReference type="SAM" id="MobiDB-lite"/>
    </source>
</evidence>
<comment type="similarity">
    <text evidence="7">Belongs to the binding-protein-dependent transport system permease family.</text>
</comment>
<feature type="region of interest" description="Disordered" evidence="8">
    <location>
        <begin position="1"/>
        <end position="24"/>
    </location>
</feature>
<gene>
    <name evidence="10" type="ORF">JF922_09240</name>
</gene>
<dbReference type="EMBL" id="JAEKNR010000101">
    <property type="protein sequence ID" value="MBJ7598254.1"/>
    <property type="molecule type" value="Genomic_DNA"/>
</dbReference>
<dbReference type="PANTHER" id="PTHR43386:SF1">
    <property type="entry name" value="D,D-DIPEPTIDE TRANSPORT SYSTEM PERMEASE PROTEIN DDPC-RELATED"/>
    <property type="match status" value="1"/>
</dbReference>
<accession>A0A934K1N4</accession>
<evidence type="ECO:0000256" key="2">
    <source>
        <dbReference type="ARBA" id="ARBA00022448"/>
    </source>
</evidence>
<keyword evidence="4 7" id="KW-0812">Transmembrane</keyword>
<evidence type="ECO:0000313" key="11">
    <source>
        <dbReference type="Proteomes" id="UP000612893"/>
    </source>
</evidence>
<feature type="domain" description="ABC transmembrane type-1" evidence="9">
    <location>
        <begin position="107"/>
        <end position="296"/>
    </location>
</feature>
<evidence type="ECO:0000259" key="9">
    <source>
        <dbReference type="PROSITE" id="PS50928"/>
    </source>
</evidence>
<dbReference type="Gene3D" id="1.10.3720.10">
    <property type="entry name" value="MetI-like"/>
    <property type="match status" value="1"/>
</dbReference>
<feature type="transmembrane region" description="Helical" evidence="7">
    <location>
        <begin position="146"/>
        <end position="165"/>
    </location>
</feature>
<dbReference type="PROSITE" id="PS50928">
    <property type="entry name" value="ABC_TM1"/>
    <property type="match status" value="1"/>
</dbReference>
<protein>
    <submittedName>
        <fullName evidence="10">ABC transporter permease</fullName>
    </submittedName>
</protein>
<dbReference type="InterPro" id="IPR025966">
    <property type="entry name" value="OppC_N"/>
</dbReference>
<sequence length="309" mass="33276">MIGQTTTEELELPRSGSEGGRARRPAQSFWSASWEELRHNQIGMAAGVLILCLALIAIAAPLISQLVTHYQPTRQNLDSQFDPPGAAHLLGADEVGRDTLTRLIWGAQVSLGVGFLTVAVQLVVGVGVGLLAGYYGRWADEILMRVVDMVLAIPGIFLFILMAILFRPNALTLSLIIASVGWGAVARLVRGEVLSVKNRDFVLATRSVGAGDARLILRHLLPNVLPVMIVTASLGVGAVILVEAALDYLGLGIHPPTPSWGNMLTNAQTYYHHSPYLVVFPGLMIFVTVLATNIFGNAVRDAFDPRLRS</sequence>
<dbReference type="PANTHER" id="PTHR43386">
    <property type="entry name" value="OLIGOPEPTIDE TRANSPORT SYSTEM PERMEASE PROTEIN APPC"/>
    <property type="match status" value="1"/>
</dbReference>
<feature type="transmembrane region" description="Helical" evidence="7">
    <location>
        <begin position="109"/>
        <end position="134"/>
    </location>
</feature>
<dbReference type="InterPro" id="IPR035906">
    <property type="entry name" value="MetI-like_sf"/>
</dbReference>
<feature type="transmembrane region" description="Helical" evidence="7">
    <location>
        <begin position="224"/>
        <end position="246"/>
    </location>
</feature>
<dbReference type="GO" id="GO:0005886">
    <property type="term" value="C:plasma membrane"/>
    <property type="evidence" value="ECO:0007669"/>
    <property type="project" value="UniProtKB-SubCell"/>
</dbReference>
<evidence type="ECO:0000256" key="5">
    <source>
        <dbReference type="ARBA" id="ARBA00022989"/>
    </source>
</evidence>
<dbReference type="AlphaFoldDB" id="A0A934K1N4"/>
<reference evidence="10" key="1">
    <citation type="submission" date="2020-10" db="EMBL/GenBank/DDBJ databases">
        <title>Ca. Dormibacterota MAGs.</title>
        <authorList>
            <person name="Montgomery K."/>
        </authorList>
    </citation>
    <scope>NUCLEOTIDE SEQUENCE [LARGE SCALE GENOMIC DNA]</scope>
    <source>
        <strain evidence="10">SC8812_S17_10</strain>
    </source>
</reference>
<evidence type="ECO:0000256" key="1">
    <source>
        <dbReference type="ARBA" id="ARBA00004651"/>
    </source>
</evidence>
<comment type="subcellular location">
    <subcellularLocation>
        <location evidence="1 7">Cell membrane</location>
        <topology evidence="1 7">Multi-pass membrane protein</topology>
    </subcellularLocation>
</comment>
<dbReference type="Pfam" id="PF00528">
    <property type="entry name" value="BPD_transp_1"/>
    <property type="match status" value="1"/>
</dbReference>
<dbReference type="Pfam" id="PF12911">
    <property type="entry name" value="OppC_N"/>
    <property type="match status" value="1"/>
</dbReference>
<keyword evidence="3" id="KW-1003">Cell membrane</keyword>
<dbReference type="Proteomes" id="UP000612893">
    <property type="component" value="Unassembled WGS sequence"/>
</dbReference>